<protein>
    <submittedName>
        <fullName evidence="4">Carnitine O-palmitoyltransferase 1</fullName>
    </submittedName>
</protein>
<evidence type="ECO:0000313" key="4">
    <source>
        <dbReference type="EMBL" id="KAB1273316.1"/>
    </source>
</evidence>
<dbReference type="PANTHER" id="PTHR22589">
    <property type="entry name" value="CARNITINE O-ACYLTRANSFERASE"/>
    <property type="match status" value="1"/>
</dbReference>
<feature type="region of interest" description="Disordered" evidence="2">
    <location>
        <begin position="1"/>
        <end position="25"/>
    </location>
</feature>
<dbReference type="GO" id="GO:0005739">
    <property type="term" value="C:mitochondrion"/>
    <property type="evidence" value="ECO:0007669"/>
    <property type="project" value="TreeGrafter"/>
</dbReference>
<name>A0A5N4DQG2_CAMDR</name>
<organism evidence="4 5">
    <name type="scientific">Camelus dromedarius</name>
    <name type="common">Dromedary</name>
    <name type="synonym">Arabian camel</name>
    <dbReference type="NCBI Taxonomy" id="9838"/>
    <lineage>
        <taxon>Eukaryota</taxon>
        <taxon>Metazoa</taxon>
        <taxon>Chordata</taxon>
        <taxon>Craniata</taxon>
        <taxon>Vertebrata</taxon>
        <taxon>Euteleostomi</taxon>
        <taxon>Mammalia</taxon>
        <taxon>Eutheria</taxon>
        <taxon>Laurasiatheria</taxon>
        <taxon>Artiodactyla</taxon>
        <taxon>Tylopoda</taxon>
        <taxon>Camelidae</taxon>
        <taxon>Camelus</taxon>
    </lineage>
</organism>
<dbReference type="PANTHER" id="PTHR22589:SF55">
    <property type="entry name" value="CARNITINE O-PALMITOYLTRANSFERASE 1, BRAIN ISOFORM"/>
    <property type="match status" value="1"/>
</dbReference>
<feature type="region of interest" description="Disordered" evidence="2">
    <location>
        <begin position="208"/>
        <end position="239"/>
    </location>
</feature>
<dbReference type="Proteomes" id="UP000299084">
    <property type="component" value="Unassembled WGS sequence"/>
</dbReference>
<dbReference type="GO" id="GO:0006631">
    <property type="term" value="P:fatty acid metabolic process"/>
    <property type="evidence" value="ECO:0007669"/>
    <property type="project" value="TreeGrafter"/>
</dbReference>
<keyword evidence="5" id="KW-1185">Reference proteome</keyword>
<evidence type="ECO:0000256" key="1">
    <source>
        <dbReference type="ARBA" id="ARBA00005232"/>
    </source>
</evidence>
<feature type="domain" description="Choline/carnitine acyltransferase" evidence="3">
    <location>
        <begin position="111"/>
        <end position="188"/>
    </location>
</feature>
<proteinExistence type="inferred from homology"/>
<evidence type="ECO:0000256" key="2">
    <source>
        <dbReference type="SAM" id="MobiDB-lite"/>
    </source>
</evidence>
<dbReference type="InterPro" id="IPR000542">
    <property type="entry name" value="Carn_acyl_trans"/>
</dbReference>
<keyword evidence="4" id="KW-0808">Transferase</keyword>
<comment type="similarity">
    <text evidence="1">Belongs to the carnitine/choline acetyltransferase family.</text>
</comment>
<evidence type="ECO:0000259" key="3">
    <source>
        <dbReference type="Pfam" id="PF00755"/>
    </source>
</evidence>
<feature type="compositionally biased region" description="Basic and acidic residues" evidence="2">
    <location>
        <begin position="1"/>
        <end position="15"/>
    </location>
</feature>
<dbReference type="GO" id="GO:0004095">
    <property type="term" value="F:carnitine O-palmitoyltransferase activity"/>
    <property type="evidence" value="ECO:0007669"/>
    <property type="project" value="TreeGrafter"/>
</dbReference>
<gene>
    <name evidence="4" type="ORF">Cadr_000012044</name>
</gene>
<dbReference type="Gene3D" id="3.30.559.10">
    <property type="entry name" value="Chloramphenicol acetyltransferase-like domain"/>
    <property type="match status" value="1"/>
</dbReference>
<comment type="caution">
    <text evidence="4">The sequence shown here is derived from an EMBL/GenBank/DDBJ whole genome shotgun (WGS) entry which is preliminary data.</text>
</comment>
<dbReference type="InterPro" id="IPR023213">
    <property type="entry name" value="CAT-like_dom_sf"/>
</dbReference>
<dbReference type="EMBL" id="JWIN03000009">
    <property type="protein sequence ID" value="KAB1273316.1"/>
    <property type="molecule type" value="Genomic_DNA"/>
</dbReference>
<sequence length="239" mass="26428">MAHGERGVVRDEGRGQGKKNVVQEKGWGLKGRGAWFRGPGEEGGFWEKLREVWSKKQKSRGMRSGRPREEGQMGRFREIGSSAKATRTCGSDCLYCTCNLSLHMTPVPQVHSEQWQLATSQIPVQQIHLFDVQNYPDYVSSGGGFGPADDHGYGVSYIFTGDEAITFHISSKKSSTRTDSHRLGQHIKDALLDVAALFQEGQRLKRRCRGSGEEDSEHSCGSLPCHTGGSRAPMTPTNF</sequence>
<dbReference type="GO" id="GO:0009437">
    <property type="term" value="P:carnitine metabolic process"/>
    <property type="evidence" value="ECO:0007669"/>
    <property type="project" value="TreeGrafter"/>
</dbReference>
<reference evidence="4 5" key="1">
    <citation type="journal article" date="2019" name="Mol. Ecol. Resour.">
        <title>Improving Illumina assemblies with Hi-C and long reads: an example with the North African dromedary.</title>
        <authorList>
            <person name="Elbers J.P."/>
            <person name="Rogers M.F."/>
            <person name="Perelman P.L."/>
            <person name="Proskuryakova A.A."/>
            <person name="Serdyukova N.A."/>
            <person name="Johnson W.E."/>
            <person name="Horin P."/>
            <person name="Corander J."/>
            <person name="Murphy D."/>
            <person name="Burger P.A."/>
        </authorList>
    </citation>
    <scope>NUCLEOTIDE SEQUENCE [LARGE SCALE GENOMIC DNA]</scope>
    <source>
        <strain evidence="4">Drom800</strain>
        <tissue evidence="4">Blood</tissue>
    </source>
</reference>
<accession>A0A5N4DQG2</accession>
<dbReference type="AlphaFoldDB" id="A0A5N4DQG2"/>
<dbReference type="Pfam" id="PF00755">
    <property type="entry name" value="Carn_acyltransf"/>
    <property type="match status" value="1"/>
</dbReference>
<dbReference type="InterPro" id="IPR039551">
    <property type="entry name" value="Cho/carn_acyl_trans"/>
</dbReference>
<evidence type="ECO:0000313" key="5">
    <source>
        <dbReference type="Proteomes" id="UP000299084"/>
    </source>
</evidence>
<dbReference type="SUPFAM" id="SSF52777">
    <property type="entry name" value="CoA-dependent acyltransferases"/>
    <property type="match status" value="1"/>
</dbReference>